<dbReference type="InterPro" id="IPR027268">
    <property type="entry name" value="Peptidase_M4/M1_CTD_sf"/>
</dbReference>
<feature type="compositionally biased region" description="Pro residues" evidence="1">
    <location>
        <begin position="50"/>
        <end position="60"/>
    </location>
</feature>
<dbReference type="RefSeq" id="WP_237170689.1">
    <property type="nucleotide sequence ID" value="NZ_CP019082.1"/>
</dbReference>
<dbReference type="Proteomes" id="UP000186309">
    <property type="component" value="Chromosome"/>
</dbReference>
<reference evidence="4" key="1">
    <citation type="submission" date="2016-12" db="EMBL/GenBank/DDBJ databases">
        <title>Comparative genomics of four Isosphaeraceae planctomycetes: a common pool of plasmids and glycoside hydrolase genes.</title>
        <authorList>
            <person name="Ivanova A."/>
        </authorList>
    </citation>
    <scope>NUCLEOTIDE SEQUENCE [LARGE SCALE GENOMIC DNA]</scope>
    <source>
        <strain evidence="4">PX4</strain>
    </source>
</reference>
<evidence type="ECO:0000313" key="3">
    <source>
        <dbReference type="EMBL" id="APW58806.1"/>
    </source>
</evidence>
<protein>
    <recommendedName>
        <fullName evidence="2">Peptidase M1 membrane alanine aminopeptidase domain-containing protein</fullName>
    </recommendedName>
</protein>
<dbReference type="GO" id="GO:0008237">
    <property type="term" value="F:metallopeptidase activity"/>
    <property type="evidence" value="ECO:0007669"/>
    <property type="project" value="InterPro"/>
</dbReference>
<dbReference type="Gene3D" id="2.40.160.50">
    <property type="entry name" value="membrane protein fhac: a member of the omp85/tpsb transporter family"/>
    <property type="match status" value="1"/>
</dbReference>
<dbReference type="GO" id="GO:0008270">
    <property type="term" value="F:zinc ion binding"/>
    <property type="evidence" value="ECO:0007669"/>
    <property type="project" value="InterPro"/>
</dbReference>
<dbReference type="STRING" id="1387353.BSF38_00210"/>
<evidence type="ECO:0000256" key="1">
    <source>
        <dbReference type="SAM" id="MobiDB-lite"/>
    </source>
</evidence>
<accession>A0A1U7CIS7</accession>
<gene>
    <name evidence="3" type="ORF">BSF38_00210</name>
</gene>
<proteinExistence type="predicted"/>
<feature type="compositionally biased region" description="Low complexity" evidence="1">
    <location>
        <begin position="39"/>
        <end position="49"/>
    </location>
</feature>
<name>A0A1U7CIS7_9BACT</name>
<dbReference type="KEGG" id="pbor:BSF38_00210"/>
<dbReference type="CDD" id="cd09604">
    <property type="entry name" value="M1_APN_like"/>
    <property type="match status" value="1"/>
</dbReference>
<feature type="domain" description="Peptidase M1 membrane alanine aminopeptidase" evidence="2">
    <location>
        <begin position="310"/>
        <end position="516"/>
    </location>
</feature>
<evidence type="ECO:0000259" key="2">
    <source>
        <dbReference type="Pfam" id="PF01433"/>
    </source>
</evidence>
<organism evidence="3 4">
    <name type="scientific">Paludisphaera borealis</name>
    <dbReference type="NCBI Taxonomy" id="1387353"/>
    <lineage>
        <taxon>Bacteria</taxon>
        <taxon>Pseudomonadati</taxon>
        <taxon>Planctomycetota</taxon>
        <taxon>Planctomycetia</taxon>
        <taxon>Isosphaerales</taxon>
        <taxon>Isosphaeraceae</taxon>
        <taxon>Paludisphaera</taxon>
    </lineage>
</organism>
<feature type="region of interest" description="Disordered" evidence="1">
    <location>
        <begin position="26"/>
        <end position="60"/>
    </location>
</feature>
<sequence length="994" mass="112080">MGGSIRFVGWWMGVVGLSLALMPRASAQGPTAPRPSPSPALASSQILPTPQTPTLPVPPGLPRYDLSVRIDPQARKVRARERLVFTNRSKIPVRELVMHVYPRFKVPEGDKIKLAKTMEVLRLSPEEALDPAGRRLEVTQVSIAGAPAGFEFDPKIDTIMVVPLKQAVAPGGRVEAVIDFTVDLPEQWGRWGSYEGITYLLNWYPVLAFHDDQGWRREPFVPWHQPWHQEAGHYRVIVDLPADQVVASTGRIINRKATAQGWQRLTIETPPVRDFALVCSNRFQTWERQVGATRVKVHGCPEHAANAQRALDYACEVIPQYEKWFGPYADTEFEIAPSFFGWNGNECSGLVLLDDRVMRLPTAGQRYIEHLVTHETCHQWWWNTVGADGYAETFMDEGLVNCFTALRLDAKYGRNGPLIVWPKGIDWLPTIGREDMRMAGYYGWRRKGGGGSILQNLDQMGNLGTLFSLAYDRGGKVVEMIHNRLGEERFFAFFRKLYHDHAFENLSYAEFKHDLAAFDPQGDWPAFLEGWVENHHETDWAIDEVKVAEATGSKVDADVRQVTIDLEQRGKMEEPTELLVKGRTQDVRVPIVPGKGSYDVPGGRVTRDGRRWRVTVETEGPPRQVEVDPGHALLDAQPDDNRWKPEVAWKVTPMVTPLDLSSQFQAHDRISVVAGPFIDQYARGGVKAGVQRINKWQVVGWAGTEPALREAIFGGEATLFHLPKPNWATGFFYEQGLYNFYNDKRHSGGRAYLRKRLLESSSFIVDDPVFYEFYYGLGNEFWQGDDGRPVEQYLGAVGARYRQNTQFPYWDPVQGQLIDVAAEYGNALWGSSLDYVRVVGQYGFVKKVPESWGILPHSRFAFRGYGGWSSPGNASMFRLGGGQRLRALDLTSLQGSSVWIITGEWRFPIWRNLNTDVVDHMVSFRNLYGAAFVDIGQSYLNGHFGPIVYGPGVGLRWDAVLFSFLERATLRVDVAQPLGVPGGPVIWFGINQVF</sequence>
<dbReference type="EMBL" id="CP019082">
    <property type="protein sequence ID" value="APW58806.1"/>
    <property type="molecule type" value="Genomic_DNA"/>
</dbReference>
<evidence type="ECO:0000313" key="4">
    <source>
        <dbReference type="Proteomes" id="UP000186309"/>
    </source>
</evidence>
<dbReference type="Pfam" id="PF01433">
    <property type="entry name" value="Peptidase_M1"/>
    <property type="match status" value="1"/>
</dbReference>
<keyword evidence="4" id="KW-1185">Reference proteome</keyword>
<dbReference type="SUPFAM" id="SSF55486">
    <property type="entry name" value="Metalloproteases ('zincins'), catalytic domain"/>
    <property type="match status" value="1"/>
</dbReference>
<dbReference type="InterPro" id="IPR014782">
    <property type="entry name" value="Peptidase_M1_dom"/>
</dbReference>
<dbReference type="Gene3D" id="1.10.390.10">
    <property type="entry name" value="Neutral Protease Domain 2"/>
    <property type="match status" value="1"/>
</dbReference>
<dbReference type="AlphaFoldDB" id="A0A1U7CIS7"/>